<evidence type="ECO:0000313" key="3">
    <source>
        <dbReference type="EMBL" id="HHS48739.1"/>
    </source>
</evidence>
<dbReference type="Pfam" id="PF01713">
    <property type="entry name" value="Smr"/>
    <property type="match status" value="1"/>
</dbReference>
<reference evidence="3" key="1">
    <citation type="journal article" date="2020" name="mSystems">
        <title>Genome- and Community-Level Interaction Insights into Carbon Utilization and Element Cycling Functions of Hydrothermarchaeota in Hydrothermal Sediment.</title>
        <authorList>
            <person name="Zhou Z."/>
            <person name="Liu Y."/>
            <person name="Xu W."/>
            <person name="Pan J."/>
            <person name="Luo Z.H."/>
            <person name="Li M."/>
        </authorList>
    </citation>
    <scope>NUCLEOTIDE SEQUENCE [LARGE SCALE GENOMIC DNA]</scope>
    <source>
        <strain evidence="3">SpSt-1135</strain>
    </source>
</reference>
<gene>
    <name evidence="3" type="ORF">ENM99_02620</name>
</gene>
<feature type="domain" description="Smr" evidence="2">
    <location>
        <begin position="177"/>
        <end position="252"/>
    </location>
</feature>
<evidence type="ECO:0000259" key="2">
    <source>
        <dbReference type="PROSITE" id="PS50828"/>
    </source>
</evidence>
<dbReference type="EMBL" id="DRZX01000126">
    <property type="protein sequence ID" value="HHS48739.1"/>
    <property type="molecule type" value="Genomic_DNA"/>
</dbReference>
<comment type="caution">
    <text evidence="3">The sequence shown here is derived from an EMBL/GenBank/DDBJ whole genome shotgun (WGS) entry which is preliminary data.</text>
</comment>
<name>A0A7C6A780_DESAE</name>
<keyword evidence="1" id="KW-0175">Coiled coil</keyword>
<feature type="non-terminal residue" evidence="3">
    <location>
        <position position="1"/>
    </location>
</feature>
<dbReference type="InterPro" id="IPR002625">
    <property type="entry name" value="Smr_dom"/>
</dbReference>
<dbReference type="PROSITE" id="PS50828">
    <property type="entry name" value="SMR"/>
    <property type="match status" value="1"/>
</dbReference>
<dbReference type="PANTHER" id="PTHR35562:SF2">
    <property type="entry name" value="DNA ENDONUCLEASE SMRA-RELATED"/>
    <property type="match status" value="1"/>
</dbReference>
<dbReference type="Proteomes" id="UP000886400">
    <property type="component" value="Unassembled WGS sequence"/>
</dbReference>
<accession>A0A7C6A780</accession>
<dbReference type="AlphaFoldDB" id="A0A7C6A780"/>
<dbReference type="PANTHER" id="PTHR35562">
    <property type="entry name" value="DNA ENDONUCLEASE SMRA-RELATED"/>
    <property type="match status" value="1"/>
</dbReference>
<dbReference type="SMART" id="SM00463">
    <property type="entry name" value="SMR"/>
    <property type="match status" value="1"/>
</dbReference>
<protein>
    <recommendedName>
        <fullName evidence="2">Smr domain-containing protein</fullName>
    </recommendedName>
</protein>
<dbReference type="Gene3D" id="3.30.1370.110">
    <property type="match status" value="1"/>
</dbReference>
<evidence type="ECO:0000256" key="1">
    <source>
        <dbReference type="SAM" id="Coils"/>
    </source>
</evidence>
<organism evidence="3">
    <name type="scientific">Desulfurella acetivorans</name>
    <dbReference type="NCBI Taxonomy" id="33002"/>
    <lineage>
        <taxon>Bacteria</taxon>
        <taxon>Pseudomonadati</taxon>
        <taxon>Campylobacterota</taxon>
        <taxon>Desulfurellia</taxon>
        <taxon>Desulfurellales</taxon>
        <taxon>Desulfurellaceae</taxon>
        <taxon>Desulfurella</taxon>
    </lineage>
</organism>
<sequence length="252" mass="28902">EISKNVFESKENQIFDKYEKELNEMLNKKALYKNLIKRYKMLFNKLNQEVTQLKQNLIREHNETVDQYNHLIKSLKKEISKVIKTKEIKDAQRFVNKLESIQPKTQNPNNTQTFEKGDTVQLGKSIGTIIGIKGEYAQVNIDGKIVKAQTSLLEKKQPKIKQSSLNIINPQEETKELNIIGMHAFEAEIEVLQFLEYADLNNIKEIRIIHGKGSGVLKEMVRNLLKEHKLVESFSMAPPNLGGDGATVVTLK</sequence>
<feature type="coiled-coil region" evidence="1">
    <location>
        <begin position="15"/>
        <end position="78"/>
    </location>
</feature>
<proteinExistence type="predicted"/>
<dbReference type="SUPFAM" id="SSF160443">
    <property type="entry name" value="SMR domain-like"/>
    <property type="match status" value="1"/>
</dbReference>
<dbReference type="InterPro" id="IPR036063">
    <property type="entry name" value="Smr_dom_sf"/>
</dbReference>